<dbReference type="Proteomes" id="UP000231358">
    <property type="component" value="Unassembled WGS sequence"/>
</dbReference>
<evidence type="ECO:0000256" key="1">
    <source>
        <dbReference type="SAM" id="SignalP"/>
    </source>
</evidence>
<keyword evidence="1" id="KW-0732">Signal</keyword>
<feature type="signal peptide" evidence="1">
    <location>
        <begin position="1"/>
        <end position="19"/>
    </location>
</feature>
<proteinExistence type="predicted"/>
<keyword evidence="3" id="KW-1185">Reference proteome</keyword>
<organism evidence="2 3">
    <name type="scientific">Aspergillus arachidicola</name>
    <dbReference type="NCBI Taxonomy" id="656916"/>
    <lineage>
        <taxon>Eukaryota</taxon>
        <taxon>Fungi</taxon>
        <taxon>Dikarya</taxon>
        <taxon>Ascomycota</taxon>
        <taxon>Pezizomycotina</taxon>
        <taxon>Eurotiomycetes</taxon>
        <taxon>Eurotiomycetidae</taxon>
        <taxon>Eurotiales</taxon>
        <taxon>Aspergillaceae</taxon>
        <taxon>Aspergillus</taxon>
        <taxon>Aspergillus subgen. Circumdati</taxon>
    </lineage>
</organism>
<gene>
    <name evidence="2" type="ORF">AARAC_009773</name>
</gene>
<sequence length="225" mass="25737">MRPLIASLTLWNSCQLAATLVLLLASPPEPNSMFEALKFLSKSLGGLPTMVDVLKSPSTDLPKRFAQAKKVAIDGKVGKVTVLGVNLVDVEMLERGEKKSRDMNYSSFAHYSLVIAIAREGFHIYQSWGEHGYHLDQYLMRRGSRLRSWEDAKTFLKTFQELCRFEENWTDELNIAYKQCFGVDIKSICGRGKLQTPIVRPCRPWVRIFEINDVKTRNIEKFTCE</sequence>
<comment type="caution">
    <text evidence="2">The sequence shown here is derived from an EMBL/GenBank/DDBJ whole genome shotgun (WGS) entry which is preliminary data.</text>
</comment>
<feature type="chain" id="PRO_5013620621" evidence="1">
    <location>
        <begin position="20"/>
        <end position="225"/>
    </location>
</feature>
<evidence type="ECO:0000313" key="2">
    <source>
        <dbReference type="EMBL" id="PIG81449.1"/>
    </source>
</evidence>
<name>A0A2G7FLP2_9EURO</name>
<dbReference type="STRING" id="656916.A0A2G7FLP2"/>
<dbReference type="AlphaFoldDB" id="A0A2G7FLP2"/>
<evidence type="ECO:0000313" key="3">
    <source>
        <dbReference type="Proteomes" id="UP000231358"/>
    </source>
</evidence>
<dbReference type="EMBL" id="NEXV01000557">
    <property type="protein sequence ID" value="PIG81449.1"/>
    <property type="molecule type" value="Genomic_DNA"/>
</dbReference>
<reference evidence="2 3" key="1">
    <citation type="submission" date="2017-05" db="EMBL/GenBank/DDBJ databases">
        <title>Genome sequence for an aflatoxigenic pathogen of Argentinian peanut, Aspergillus arachidicola.</title>
        <authorList>
            <person name="Moore G."/>
            <person name="Beltz S.B."/>
            <person name="Mack B.M."/>
        </authorList>
    </citation>
    <scope>NUCLEOTIDE SEQUENCE [LARGE SCALE GENOMIC DNA]</scope>
    <source>
        <strain evidence="2 3">CBS 117610</strain>
    </source>
</reference>
<accession>A0A2G7FLP2</accession>
<protein>
    <submittedName>
        <fullName evidence="2">Uncharacterized protein</fullName>
    </submittedName>
</protein>